<comment type="subcellular location">
    <subcellularLocation>
        <location evidence="3">Cytoplasm</location>
    </subcellularLocation>
</comment>
<dbReference type="Proteomes" id="UP000215405">
    <property type="component" value="Unassembled WGS sequence"/>
</dbReference>
<evidence type="ECO:0000256" key="3">
    <source>
        <dbReference type="HAMAP-Rule" id="MF_01384"/>
    </source>
</evidence>
<dbReference type="GO" id="GO:0016151">
    <property type="term" value="F:nickel cation binding"/>
    <property type="evidence" value="ECO:0007669"/>
    <property type="project" value="UniProtKB-UniRule"/>
</dbReference>
<gene>
    <name evidence="3" type="primary">ureD</name>
    <name evidence="4" type="ORF">B7H23_11285</name>
</gene>
<dbReference type="EMBL" id="NBYO01000002">
    <property type="protein sequence ID" value="OXT00669.1"/>
    <property type="molecule type" value="Genomic_DNA"/>
</dbReference>
<sequence length="265" mass="28552">MQRSAGRGRIAAKLGPTGETRLDRLFQEGSARIRLPKSHSDGRLEAVLLNTSGGMTGGDTLHWRAEAGTGTHLTLASQTAERLYRSPEGSASVDVRLHAAAGATLQWLPQETIMFDGGALRRTILADLSEDAELLICEPLAFGRAAMGESVQGGALRDDWRIRREGRMIHAEALRIDDAIADRLSKPAIAAGRRAVATIVLFAPRAEALIDEARTIIGNAGGASFFDGKLVCRLLASDTLVLRRRLIPLLIALRGGHALPRCWHC</sequence>
<evidence type="ECO:0000256" key="2">
    <source>
        <dbReference type="ARBA" id="ARBA00023186"/>
    </source>
</evidence>
<reference evidence="5" key="1">
    <citation type="journal article" date="2017" name="Int. J. Syst. Evol. Microbiol.">
        <title>Notoacmeibacter marinus gen. nov., sp. nov., isolated from the gut of a limpet and proposal of Notoacmeibacteraceae fam. nov. in the order Rhizobiales of the class Alphaproteobacteria.</title>
        <authorList>
            <person name="Huang Z."/>
            <person name="Guo F."/>
            <person name="Lai Q."/>
        </authorList>
    </citation>
    <scope>NUCLEOTIDE SEQUENCE [LARGE SCALE GENOMIC DNA]</scope>
    <source>
        <strain evidence="5">XMTR2A4</strain>
    </source>
</reference>
<dbReference type="AlphaFoldDB" id="A0A231UXJ2"/>
<organism evidence="4 5">
    <name type="scientific">Notoacmeibacter marinus</name>
    <dbReference type="NCBI Taxonomy" id="1876515"/>
    <lineage>
        <taxon>Bacteria</taxon>
        <taxon>Pseudomonadati</taxon>
        <taxon>Pseudomonadota</taxon>
        <taxon>Alphaproteobacteria</taxon>
        <taxon>Hyphomicrobiales</taxon>
        <taxon>Notoacmeibacteraceae</taxon>
        <taxon>Notoacmeibacter</taxon>
    </lineage>
</organism>
<keyword evidence="3" id="KW-0996">Nickel insertion</keyword>
<protein>
    <recommendedName>
        <fullName evidence="3">Urease accessory protein UreD</fullName>
    </recommendedName>
</protein>
<dbReference type="PANTHER" id="PTHR33643:SF1">
    <property type="entry name" value="UREASE ACCESSORY PROTEIN D"/>
    <property type="match status" value="1"/>
</dbReference>
<proteinExistence type="inferred from homology"/>
<comment type="subunit">
    <text evidence="3">UreD, UreF and UreG form a complex that acts as a GTP-hydrolysis-dependent molecular chaperone, activating the urease apoprotein by helping to assemble the nickel containing metallocenter of UreC. The UreE protein probably delivers the nickel.</text>
</comment>
<evidence type="ECO:0000313" key="5">
    <source>
        <dbReference type="Proteomes" id="UP000215405"/>
    </source>
</evidence>
<keyword evidence="3" id="KW-0963">Cytoplasm</keyword>
<evidence type="ECO:0000256" key="1">
    <source>
        <dbReference type="ARBA" id="ARBA00007177"/>
    </source>
</evidence>
<comment type="similarity">
    <text evidence="1 3">Belongs to the UreD family.</text>
</comment>
<keyword evidence="2 3" id="KW-0143">Chaperone</keyword>
<keyword evidence="5" id="KW-1185">Reference proteome</keyword>
<dbReference type="InterPro" id="IPR002669">
    <property type="entry name" value="UreD"/>
</dbReference>
<evidence type="ECO:0000313" key="4">
    <source>
        <dbReference type="EMBL" id="OXT00669.1"/>
    </source>
</evidence>
<accession>A0A231UXJ2</accession>
<comment type="function">
    <text evidence="3">Required for maturation of urease via the functional incorporation of the urease nickel metallocenter.</text>
</comment>
<dbReference type="PANTHER" id="PTHR33643">
    <property type="entry name" value="UREASE ACCESSORY PROTEIN D"/>
    <property type="match status" value="1"/>
</dbReference>
<dbReference type="Pfam" id="PF01774">
    <property type="entry name" value="UreD"/>
    <property type="match status" value="1"/>
</dbReference>
<name>A0A231UXJ2_9HYPH</name>
<dbReference type="GO" id="GO:0005737">
    <property type="term" value="C:cytoplasm"/>
    <property type="evidence" value="ECO:0007669"/>
    <property type="project" value="UniProtKB-SubCell"/>
</dbReference>
<dbReference type="HAMAP" id="MF_01384">
    <property type="entry name" value="UreD"/>
    <property type="match status" value="1"/>
</dbReference>
<comment type="caution">
    <text evidence="4">The sequence shown here is derived from an EMBL/GenBank/DDBJ whole genome shotgun (WGS) entry which is preliminary data.</text>
</comment>